<reference evidence="2" key="1">
    <citation type="submission" date="2009-05" db="EMBL/GenBank/DDBJ databases">
        <title>The evolution of amastin surface glycoproteins in trypanosomatid parasites.</title>
        <authorList>
            <person name="Jackson A.P."/>
        </authorList>
    </citation>
    <scope>NUCLEOTIDE SEQUENCE</scope>
    <source>
        <strain evidence="2">ATCC 30255</strain>
    </source>
</reference>
<protein>
    <submittedName>
        <fullName evidence="2">Uncharacterized protein</fullName>
    </submittedName>
</protein>
<accession>C6K3U4</accession>
<feature type="compositionally biased region" description="Polar residues" evidence="1">
    <location>
        <begin position="1"/>
        <end position="16"/>
    </location>
</feature>
<feature type="compositionally biased region" description="Basic residues" evidence="1">
    <location>
        <begin position="1064"/>
        <end position="1081"/>
    </location>
</feature>
<feature type="region of interest" description="Disordered" evidence="1">
    <location>
        <begin position="750"/>
        <end position="776"/>
    </location>
</feature>
<feature type="region of interest" description="Disordered" evidence="1">
    <location>
        <begin position="852"/>
        <end position="905"/>
    </location>
</feature>
<feature type="compositionally biased region" description="Low complexity" evidence="1">
    <location>
        <begin position="1051"/>
        <end position="1060"/>
    </location>
</feature>
<feature type="region of interest" description="Disordered" evidence="1">
    <location>
        <begin position="1240"/>
        <end position="1266"/>
    </location>
</feature>
<proteinExistence type="predicted"/>
<feature type="compositionally biased region" description="Polar residues" evidence="1">
    <location>
        <begin position="852"/>
        <end position="861"/>
    </location>
</feature>
<feature type="compositionally biased region" description="Basic residues" evidence="1">
    <location>
        <begin position="42"/>
        <end position="59"/>
    </location>
</feature>
<feature type="compositionally biased region" description="Low complexity" evidence="1">
    <location>
        <begin position="862"/>
        <end position="872"/>
    </location>
</feature>
<dbReference type="PANTHER" id="PTHR24216">
    <property type="entry name" value="PAXILLIN-RELATED"/>
    <property type="match status" value="1"/>
</dbReference>
<name>C6K3U4_9TRYP</name>
<dbReference type="EMBL" id="GQ153668">
    <property type="protein sequence ID" value="ACS87885.1"/>
    <property type="molecule type" value="Genomic_DNA"/>
</dbReference>
<feature type="compositionally biased region" description="Low complexity" evidence="1">
    <location>
        <begin position="17"/>
        <end position="41"/>
    </location>
</feature>
<feature type="region of interest" description="Disordered" evidence="1">
    <location>
        <begin position="1039"/>
        <end position="1139"/>
    </location>
</feature>
<organism evidence="2">
    <name type="scientific">Angomonas deanei</name>
    <dbReference type="NCBI Taxonomy" id="59799"/>
    <lineage>
        <taxon>Eukaryota</taxon>
        <taxon>Discoba</taxon>
        <taxon>Euglenozoa</taxon>
        <taxon>Kinetoplastea</taxon>
        <taxon>Metakinetoplastina</taxon>
        <taxon>Trypanosomatida</taxon>
        <taxon>Trypanosomatidae</taxon>
        <taxon>Strigomonadinae</taxon>
        <taxon>Angomonas</taxon>
    </lineage>
</organism>
<evidence type="ECO:0000256" key="1">
    <source>
        <dbReference type="SAM" id="MobiDB-lite"/>
    </source>
</evidence>
<gene>
    <name evidence="2" type="ORF">CDFL12A17_08</name>
</gene>
<feature type="region of interest" description="Disordered" evidence="1">
    <location>
        <begin position="1"/>
        <end position="60"/>
    </location>
</feature>
<evidence type="ECO:0000313" key="2">
    <source>
        <dbReference type="EMBL" id="ACS87885.1"/>
    </source>
</evidence>
<dbReference type="PANTHER" id="PTHR24216:SF65">
    <property type="entry name" value="PAXILLIN-LIKE PROTEIN 1"/>
    <property type="match status" value="1"/>
</dbReference>
<feature type="compositionally biased region" description="Low complexity" evidence="1">
    <location>
        <begin position="942"/>
        <end position="954"/>
    </location>
</feature>
<feature type="region of interest" description="Disordered" evidence="1">
    <location>
        <begin position="941"/>
        <end position="984"/>
    </location>
</feature>
<sequence length="1521" mass="163795">MLQLPTLSTSPSGNGSTVITPVTQPTTPLSASTASSGSRSSKSGRSKRGGSSVARRRVRRVLDNTQKHYAPHICRFSPYRPPSAAVLDPFPNLRINSLCMAGLSSLVTVHRSGLRLYRERHLGIPAAGSGGSNYSNGNALTSFPAASVHGLPAQRTPTSSTVPVLPGVSTASGVFELLETRTDFQVRESYLCTSMQPVLIDDAVLVSKWSRYFCVASGSDRVVHSVSVMSSGAHFCLHHEKHQGNKVVCLHCTQMATEPFHPTSLRPAVVSVDEVGGVVLFDVEREVAVVLEKAPLWFRQSTGAEWKDTKTTTATEVTDDTAAAAADNTAGDTKATPPPQQQTSLLAHHLSPDEEDHVVDAMEKVPLKERSPYHLEHGVATRVTLVGPCLELCNHCHNAFMSLHASRGYTLISLYICSRAQDLPTTAPADGSSPNTAAAELNVTLLRVLWGPRRAFVLEEVQLVREAAPTDVCEAGVATAARPYQVALPMTVLLARPALQLWQLCACTGEHLDTRSLYQTSALTKKSVRRGGYGGGQPRAASEFVIHWVPLGRHQLTVVQDDRAGPQSWFCIAAVTDDDTVLLLGRDPQSLRTPSPFTNVVVSDATIAPLRATEAEAEKFRDADLEGWLDDLHTSPAPSPVPEMRAKDVSSADTPAIVVESVAPPAATPAVVAGGGSAASASTPYTVLMVLYSPRGHSLGKANGDAAAPSVAAGVLSIMPDLRDNRLLLFMADEEALLSVPLPFAGAMPTVTDKDQPGDSIDVRSGGTVLRGGSSSPSAVAGAVAAAAGADEQNSSAAAAGGGGGGGYSQYLWGATSKAVTAASQGWSTSMQRWAPSTTSYFSFSGSPVTSSAPVQSLSGNTQPTQQQTPPCSSSPPQQPQQKNAMVESPPPTSGEVPAVRPPSVQQAPVAASTVADSFRSFSIARPLMAAVFHFTGEDQEPPAAAAVGPTTTPQKVCADEPHHAPPPQRQQQQKAVEEGKEHLSLPTAASLRKSPMPAPAVSVVPLPSNEHSFHSADVRSSSEASTARTAASLAVPIRVARSSTRERSGSRALSSAGSQHSEHQRRSHHQHHNRHPRSHFHSSQSAPSLPEDDTTATVSLSVYEGAHGGSKSRRRRDRQSVASSEASPSPPSSLPHTVTLEDGSAAAAAIRASYMESQMQLLMQEADLVPELGGNGDRNSATAATEEPACRCRTFEEAQYELRRLVDVEEPLERNMIQYSWKDGHNDLYIRLSVEQDSLDQAEQQQQQQQRGSRRPVEFSTSHDAPLRLVTNTSADVADGVHSVGFLSTYHSVVAWRAETASYGNCFAFADYFRTLQVPQHVLDVQERDKCRLELEDLRLQQAKDMTAVHPYELMSVCQNEERRSSEDAWKLHATFPFDDERDGRVVDLHWLNRTAGSTAASPTPEWRWATEREVRLWAEEEGSAQSRTKRVQSLVRELKDWTVGPWEYAERWPSREESSGKSGTAGLAFKWSPAEAAVHRCRRRRLTRLRVNVPELRRQTDLTDAHIRELGALRDELGL</sequence>